<dbReference type="AlphaFoldDB" id="E1IB54"/>
<accession>E1IB54</accession>
<dbReference type="SUPFAM" id="SSF52540">
    <property type="entry name" value="P-loop containing nucleoside triphosphate hydrolases"/>
    <property type="match status" value="1"/>
</dbReference>
<dbReference type="OrthoDB" id="713315at2"/>
<evidence type="ECO:0000259" key="2">
    <source>
        <dbReference type="PROSITE" id="PS51194"/>
    </source>
</evidence>
<dbReference type="EMBL" id="ADVR01000010">
    <property type="protein sequence ID" value="EFO81539.1"/>
    <property type="molecule type" value="Genomic_DNA"/>
</dbReference>
<evidence type="ECO:0000256" key="1">
    <source>
        <dbReference type="SAM" id="MobiDB-lite"/>
    </source>
</evidence>
<dbReference type="Pfam" id="PF00271">
    <property type="entry name" value="Helicase_C"/>
    <property type="match status" value="1"/>
</dbReference>
<dbReference type="Proteomes" id="UP000054010">
    <property type="component" value="Unassembled WGS sequence"/>
</dbReference>
<dbReference type="HOGENOM" id="CLU_004880_0_0_0"/>
<keyword evidence="3" id="KW-0378">Hydrolase</keyword>
<feature type="region of interest" description="Disordered" evidence="1">
    <location>
        <begin position="631"/>
        <end position="650"/>
    </location>
</feature>
<keyword evidence="3" id="KW-0067">ATP-binding</keyword>
<dbReference type="GO" id="GO:0004386">
    <property type="term" value="F:helicase activity"/>
    <property type="evidence" value="ECO:0007669"/>
    <property type="project" value="UniProtKB-KW"/>
</dbReference>
<feature type="domain" description="Helicase C-terminal" evidence="2">
    <location>
        <begin position="804"/>
        <end position="960"/>
    </location>
</feature>
<comment type="caution">
    <text evidence="3">The sequence shown here is derived from an EMBL/GenBank/DDBJ whole genome shotgun (WGS) entry which is preliminary data.</text>
</comment>
<dbReference type="InterPro" id="IPR001650">
    <property type="entry name" value="Helicase_C-like"/>
</dbReference>
<gene>
    <name evidence="3" type="ORF">OSCT_0555</name>
</gene>
<evidence type="ECO:0000313" key="4">
    <source>
        <dbReference type="Proteomes" id="UP000054010"/>
    </source>
</evidence>
<dbReference type="Gene3D" id="3.40.50.300">
    <property type="entry name" value="P-loop containing nucleotide triphosphate hydrolases"/>
    <property type="match status" value="1"/>
</dbReference>
<proteinExistence type="predicted"/>
<name>E1IB54_9CHLR</name>
<dbReference type="SMART" id="SM00490">
    <property type="entry name" value="HELICc"/>
    <property type="match status" value="1"/>
</dbReference>
<dbReference type="NCBIfam" id="NF038325">
    <property type="entry name" value="DISARM_DrmAS"/>
    <property type="match status" value="1"/>
</dbReference>
<sequence>MTMNKPIASEIRDRLITELRRDLVGPHTPNEEISDRPSVQYLTGILYPAGKETEASEEDEHLGVGGDDAGDESENQVIFSQTMYPSAIGLSFAVDQNVSKLYVQVDYGIYKRSESSSGVTWKRQQITESIIIIVNKSSSVSLDHGARLEWSVQPYLHIITVTISLVNRNISPFGQQIDDDLCLFQPAIRVMAESGERPFSHRVPLGTIPDDPDLESYRLLYRDSYEFAVGHNCAVSWGDVVNENCGWLQTWIIPDYQLQMTTPNAMDGLEMSALADAPTPADITIRLQPLLDAYALWIDQQHAQISSLAPPLHPIAERHIVRCRQTLDRMRSGLRLLQSDQQIFEAFRFANRTMLLQRSYGTWAEEYRRIGSRRSSPTMAGTWRPFQIAFILLNLEGIAQPEVTDREIVDLLWFPTGGGKTEAYLGLTAFTIGLRRLRGEINGHRGDGGVTVIMRYTLRLLTTQQFQRAATLICACEYLRRRDTATWGTEPISIGLWVGAGATPNSIKGDDGAEEALKKLYSGKQLHEGNPVQMTSCPWCGEELGPRSYSIDTERERMIISCPRKECEFHSPKGRPDRSIPTLLIDEDIYHFCPTLLLATADKFARLPWKPQTMALFGKVERHCPKHGYLTSADEHPASHRTAKGEPPIPIRHCPPFLPPELIIQDELHLISGPLGTLTGLYETAIDVLCIRPGERGKAIRPKVIASTATIRRAHDQVRGLFARDVQLFPPSALNAQDSFFARSQPLDQQPGRSYVGVFAPGRSVKTALVRVYAILLQVGGELMADYGPDVADAYFTLVGYFNSLRELGGALRLVEDDIVQRMKLLSIQRKKKLREISAEDCELTSRIPSTRIPTILKQLELTGGTKGSLDVLLATNMISVGVDVPRLGLMVVNGQPKASAEYIQATSRVGRRLDAPGLVITVYNWSRPRDISHYERFLPYHEALYRHVEATSVTPFAPRARDRALHAVVIAMARLLKENWADNKSASRFDPDHPVAQRIWQQIQQRVDVVDPNNRSEVDEQIKLLIDWWVKMSDYHKSDLRYQPNPYQKSATTPVLIHPAEEERPGGSRPTLNSLREVEGQSQLFVRWEE</sequence>
<protein>
    <submittedName>
        <fullName evidence="3">DNA helicase</fullName>
    </submittedName>
</protein>
<dbReference type="PROSITE" id="PS51194">
    <property type="entry name" value="HELICASE_CTER"/>
    <property type="match status" value="1"/>
</dbReference>
<reference evidence="3 4" key="1">
    <citation type="journal article" date="2011" name="J. Bacteriol.">
        <title>Draft genome sequence of the anoxygenic filamentous phototrophic bacterium Oscillochloris trichoides subsp. DG-6.</title>
        <authorList>
            <person name="Kuznetsov B.B."/>
            <person name="Ivanovsky R.N."/>
            <person name="Keppen O.I."/>
            <person name="Sukhacheva M.V."/>
            <person name="Bumazhkin B.K."/>
            <person name="Patutina E.O."/>
            <person name="Beletsky A.V."/>
            <person name="Mardanov A.V."/>
            <person name="Baslerov R.V."/>
            <person name="Panteleeva A.N."/>
            <person name="Kolganova T.V."/>
            <person name="Ravin N.V."/>
            <person name="Skryabin K.G."/>
        </authorList>
    </citation>
    <scope>NUCLEOTIDE SEQUENCE [LARGE SCALE GENOMIC DNA]</scope>
    <source>
        <strain evidence="3 4">DG-6</strain>
    </source>
</reference>
<dbReference type="CDD" id="cd18785">
    <property type="entry name" value="SF2_C"/>
    <property type="match status" value="1"/>
</dbReference>
<dbReference type="eggNOG" id="COG1061">
    <property type="taxonomic scope" value="Bacteria"/>
</dbReference>
<keyword evidence="4" id="KW-1185">Reference proteome</keyword>
<evidence type="ECO:0000313" key="3">
    <source>
        <dbReference type="EMBL" id="EFO81539.1"/>
    </source>
</evidence>
<organism evidence="3 4">
    <name type="scientific">Oscillochloris trichoides DG-6</name>
    <dbReference type="NCBI Taxonomy" id="765420"/>
    <lineage>
        <taxon>Bacteria</taxon>
        <taxon>Bacillati</taxon>
        <taxon>Chloroflexota</taxon>
        <taxon>Chloroflexia</taxon>
        <taxon>Chloroflexales</taxon>
        <taxon>Chloroflexineae</taxon>
        <taxon>Oscillochloridaceae</taxon>
        <taxon>Oscillochloris</taxon>
    </lineage>
</organism>
<dbReference type="InterPro" id="IPR027417">
    <property type="entry name" value="P-loop_NTPase"/>
</dbReference>
<keyword evidence="3" id="KW-0347">Helicase</keyword>
<keyword evidence="3" id="KW-0547">Nucleotide-binding</keyword>
<dbReference type="STRING" id="765420.OSCT_0555"/>